<gene>
    <name evidence="1" type="ORF">GCM10023336_01480</name>
</gene>
<protein>
    <submittedName>
        <fullName evidence="1">Uncharacterized protein</fullName>
    </submittedName>
</protein>
<organism evidence="1 2">
    <name type="scientific">Streptomyces similanensis</name>
    <dbReference type="NCBI Taxonomy" id="1274988"/>
    <lineage>
        <taxon>Bacteria</taxon>
        <taxon>Bacillati</taxon>
        <taxon>Actinomycetota</taxon>
        <taxon>Actinomycetes</taxon>
        <taxon>Kitasatosporales</taxon>
        <taxon>Streptomycetaceae</taxon>
        <taxon>Streptomyces</taxon>
    </lineage>
</organism>
<evidence type="ECO:0000313" key="2">
    <source>
        <dbReference type="Proteomes" id="UP001500124"/>
    </source>
</evidence>
<proteinExistence type="predicted"/>
<dbReference type="Proteomes" id="UP001500124">
    <property type="component" value="Unassembled WGS sequence"/>
</dbReference>
<reference evidence="2" key="1">
    <citation type="journal article" date="2019" name="Int. J. Syst. Evol. Microbiol.">
        <title>The Global Catalogue of Microorganisms (GCM) 10K type strain sequencing project: providing services to taxonomists for standard genome sequencing and annotation.</title>
        <authorList>
            <consortium name="The Broad Institute Genomics Platform"/>
            <consortium name="The Broad Institute Genome Sequencing Center for Infectious Disease"/>
            <person name="Wu L."/>
            <person name="Ma J."/>
        </authorList>
    </citation>
    <scope>NUCLEOTIDE SEQUENCE [LARGE SCALE GENOMIC DNA]</scope>
    <source>
        <strain evidence="2">JCM 18410</strain>
    </source>
</reference>
<name>A0ABP9JSE8_9ACTN</name>
<accession>A0ABP9JSE8</accession>
<keyword evidence="2" id="KW-1185">Reference proteome</keyword>
<evidence type="ECO:0000313" key="1">
    <source>
        <dbReference type="EMBL" id="GAA5041394.1"/>
    </source>
</evidence>
<dbReference type="EMBL" id="BAABKC010000002">
    <property type="protein sequence ID" value="GAA5041394.1"/>
    <property type="molecule type" value="Genomic_DNA"/>
</dbReference>
<sequence>MCGPFRPFPRSVLTGQFTLSPRPPWFVTHRTAAVTGRRLTAFAARPGWAKLPGLFAAALRG</sequence>
<comment type="caution">
    <text evidence="1">The sequence shown here is derived from an EMBL/GenBank/DDBJ whole genome shotgun (WGS) entry which is preliminary data.</text>
</comment>